<evidence type="ECO:0000256" key="7">
    <source>
        <dbReference type="ARBA" id="ARBA00039043"/>
    </source>
</evidence>
<comment type="caution">
    <text evidence="11">The sequence shown here is derived from an EMBL/GenBank/DDBJ whole genome shotgun (WGS) entry which is preliminary data.</text>
</comment>
<dbReference type="Proteomes" id="UP000034805">
    <property type="component" value="Unassembled WGS sequence"/>
</dbReference>
<dbReference type="GO" id="GO:0005524">
    <property type="term" value="F:ATP binding"/>
    <property type="evidence" value="ECO:0007669"/>
    <property type="project" value="UniProtKB-KW"/>
</dbReference>
<keyword evidence="4" id="KW-0547">Nucleotide-binding</keyword>
<reference evidence="11 12" key="1">
    <citation type="submission" date="2015-08" db="EMBL/GenBank/DDBJ databases">
        <title>The genome of the Asian arowana (Scleropages formosus).</title>
        <authorList>
            <person name="Tan M.H."/>
            <person name="Gan H.M."/>
            <person name="Croft L.J."/>
            <person name="Austin C.M."/>
        </authorList>
    </citation>
    <scope>NUCLEOTIDE SEQUENCE [LARGE SCALE GENOMIC DNA]</scope>
    <source>
        <strain evidence="11">Aro1</strain>
    </source>
</reference>
<accession>A0A0P7XYM4</accession>
<dbReference type="EMBL" id="JARO02014498">
    <property type="protein sequence ID" value="KPP58170.1"/>
    <property type="molecule type" value="Genomic_DNA"/>
</dbReference>
<feature type="region of interest" description="Disordered" evidence="9">
    <location>
        <begin position="41"/>
        <end position="69"/>
    </location>
</feature>
<dbReference type="AlphaFoldDB" id="A0A0P7XYM4"/>
<evidence type="ECO:0000313" key="12">
    <source>
        <dbReference type="Proteomes" id="UP000034805"/>
    </source>
</evidence>
<dbReference type="CDD" id="cd01673">
    <property type="entry name" value="dNK"/>
    <property type="match status" value="1"/>
</dbReference>
<dbReference type="PANTHER" id="PTHR10513">
    <property type="entry name" value="DEOXYNUCLEOSIDE KINASE"/>
    <property type="match status" value="1"/>
</dbReference>
<feature type="non-terminal residue" evidence="11">
    <location>
        <position position="1"/>
    </location>
</feature>
<evidence type="ECO:0000256" key="6">
    <source>
        <dbReference type="ARBA" id="ARBA00022840"/>
    </source>
</evidence>
<keyword evidence="3" id="KW-0808">Transferase</keyword>
<evidence type="ECO:0000256" key="4">
    <source>
        <dbReference type="ARBA" id="ARBA00022741"/>
    </source>
</evidence>
<keyword evidence="6" id="KW-0067">ATP-binding</keyword>
<dbReference type="InterPro" id="IPR027417">
    <property type="entry name" value="P-loop_NTPase"/>
</dbReference>
<gene>
    <name evidence="11" type="ORF">Z043_124025</name>
</gene>
<evidence type="ECO:0000256" key="1">
    <source>
        <dbReference type="ARBA" id="ARBA00007420"/>
    </source>
</evidence>
<dbReference type="PANTHER" id="PTHR10513:SF8">
    <property type="entry name" value="DEOXYGUANOSINE KINASE, MITOCHONDRIAL"/>
    <property type="match status" value="1"/>
</dbReference>
<evidence type="ECO:0000259" key="10">
    <source>
        <dbReference type="Pfam" id="PF01712"/>
    </source>
</evidence>
<dbReference type="STRING" id="113540.ENSSFOP00015029994"/>
<evidence type="ECO:0000256" key="3">
    <source>
        <dbReference type="ARBA" id="ARBA00022679"/>
    </source>
</evidence>
<dbReference type="SUPFAM" id="SSF52540">
    <property type="entry name" value="P-loop containing nucleoside triphosphate hydrolases"/>
    <property type="match status" value="1"/>
</dbReference>
<evidence type="ECO:0000256" key="8">
    <source>
        <dbReference type="ARBA" id="ARBA00047656"/>
    </source>
</evidence>
<dbReference type="GO" id="GO:0004138">
    <property type="term" value="F:deoxyguanosine kinase activity"/>
    <property type="evidence" value="ECO:0007669"/>
    <property type="project" value="UniProtKB-EC"/>
</dbReference>
<comment type="subunit">
    <text evidence="2">Homodimer.</text>
</comment>
<dbReference type="Pfam" id="PF01712">
    <property type="entry name" value="dNK"/>
    <property type="match status" value="1"/>
</dbReference>
<dbReference type="Gene3D" id="3.40.50.300">
    <property type="entry name" value="P-loop containing nucleotide triphosphate hydrolases"/>
    <property type="match status" value="1"/>
</dbReference>
<proteinExistence type="inferred from homology"/>
<protein>
    <recommendedName>
        <fullName evidence="7">deoxyguanosine kinase</fullName>
        <ecNumber evidence="7">2.7.1.113</ecNumber>
    </recommendedName>
</protein>
<sequence>DTTAAALLESPSGRYASEFGVARPPSYDDRRLSDVDGELRRAHMASISSGEEGCSRPSSEGGLAGNRPPSDATASLPDFFFFFFFGVESSFFRFRISDRLSSSPSSTPPQCSGLPLPPPPSPILRQLASALWLTRRGALTSLVVLLLEGALPGGYFSGRAAQCYFPGGDSLTCPPMIVFVLTVHAAVFSTEAIVVFSLAASIIVVDLLANVYDGFIPWCNPGRMNESTLKGTRKRRAHAPPVGNELERLRRVSIEGNIAVGKSTFAKLLHSVNKDWDVVPEPVGKWQNVGTSEKTASNLLDMMYRDPQRWSYTFQTFSCMSRMHTQLQPPATHLLGSGGTPVQVFERSVYSDRYIFALTLFELGSINATEWAVYQSWHSFLLEQFGQRLELEGIIYLKAPPQICLERLKRRDRDEEKGVKLDYLEKLHDQHENWLVNKSTE</sequence>
<dbReference type="InterPro" id="IPR031314">
    <property type="entry name" value="DNK_dom"/>
</dbReference>
<name>A0A0P7XYM4_SCLFO</name>
<dbReference type="FunFam" id="3.40.50.300:FF:000461">
    <property type="entry name" value="Deoxycytidine kinase"/>
    <property type="match status" value="1"/>
</dbReference>
<feature type="domain" description="Deoxynucleoside kinase" evidence="10">
    <location>
        <begin position="252"/>
        <end position="437"/>
    </location>
</feature>
<dbReference type="GO" id="GO:0005739">
    <property type="term" value="C:mitochondrion"/>
    <property type="evidence" value="ECO:0007669"/>
    <property type="project" value="TreeGrafter"/>
</dbReference>
<organism evidence="11 12">
    <name type="scientific">Scleropages formosus</name>
    <name type="common">Asian bonytongue</name>
    <name type="synonym">Osteoglossum formosum</name>
    <dbReference type="NCBI Taxonomy" id="113540"/>
    <lineage>
        <taxon>Eukaryota</taxon>
        <taxon>Metazoa</taxon>
        <taxon>Chordata</taxon>
        <taxon>Craniata</taxon>
        <taxon>Vertebrata</taxon>
        <taxon>Euteleostomi</taxon>
        <taxon>Actinopterygii</taxon>
        <taxon>Neopterygii</taxon>
        <taxon>Teleostei</taxon>
        <taxon>Osteoglossocephala</taxon>
        <taxon>Osteoglossomorpha</taxon>
        <taxon>Osteoglossiformes</taxon>
        <taxon>Osteoglossidae</taxon>
        <taxon>Scleropages</taxon>
    </lineage>
</organism>
<keyword evidence="5 11" id="KW-0418">Kinase</keyword>
<dbReference type="InterPro" id="IPR050566">
    <property type="entry name" value="Deoxyribonucleoside_kinase"/>
</dbReference>
<evidence type="ECO:0000256" key="9">
    <source>
        <dbReference type="SAM" id="MobiDB-lite"/>
    </source>
</evidence>
<dbReference type="EC" id="2.7.1.113" evidence="7"/>
<evidence type="ECO:0000256" key="2">
    <source>
        <dbReference type="ARBA" id="ARBA00011738"/>
    </source>
</evidence>
<comment type="catalytic activity">
    <reaction evidence="8">
        <text>2'-deoxyguanosine + ATP = dGMP + ADP + H(+)</text>
        <dbReference type="Rhea" id="RHEA:19201"/>
        <dbReference type="ChEBI" id="CHEBI:15378"/>
        <dbReference type="ChEBI" id="CHEBI:17172"/>
        <dbReference type="ChEBI" id="CHEBI:30616"/>
        <dbReference type="ChEBI" id="CHEBI:57673"/>
        <dbReference type="ChEBI" id="CHEBI:456216"/>
        <dbReference type="EC" id="2.7.1.113"/>
    </reaction>
</comment>
<evidence type="ECO:0000313" key="11">
    <source>
        <dbReference type="EMBL" id="KPP58170.1"/>
    </source>
</evidence>
<evidence type="ECO:0000256" key="5">
    <source>
        <dbReference type="ARBA" id="ARBA00022777"/>
    </source>
</evidence>
<comment type="similarity">
    <text evidence="1">Belongs to the DCK/DGK family.</text>
</comment>